<dbReference type="PANTHER" id="PTHR13832:SF827">
    <property type="entry name" value="PROTEIN PHOSPHATASE 1L"/>
    <property type="match status" value="1"/>
</dbReference>
<protein>
    <submittedName>
        <fullName evidence="2">Phosphorylated protein phosphatase</fullName>
    </submittedName>
</protein>
<dbReference type="Pfam" id="PF13672">
    <property type="entry name" value="PP2C_2"/>
    <property type="match status" value="1"/>
</dbReference>
<keyword evidence="3" id="KW-1185">Reference proteome</keyword>
<comment type="caution">
    <text evidence="2">The sequence shown here is derived from an EMBL/GenBank/DDBJ whole genome shotgun (WGS) entry which is preliminary data.</text>
</comment>
<reference evidence="2 3" key="1">
    <citation type="journal article" date="2015" name="Genome Announc.">
        <title>Expanding the biotechnology potential of lactobacilli through comparative genomics of 213 strains and associated genera.</title>
        <authorList>
            <person name="Sun Z."/>
            <person name="Harris H.M."/>
            <person name="McCann A."/>
            <person name="Guo C."/>
            <person name="Argimon S."/>
            <person name="Zhang W."/>
            <person name="Yang X."/>
            <person name="Jeffery I.B."/>
            <person name="Cooney J.C."/>
            <person name="Kagawa T.F."/>
            <person name="Liu W."/>
            <person name="Song Y."/>
            <person name="Salvetti E."/>
            <person name="Wrobel A."/>
            <person name="Rasinkangas P."/>
            <person name="Parkhill J."/>
            <person name="Rea M.C."/>
            <person name="O'Sullivan O."/>
            <person name="Ritari J."/>
            <person name="Douillard F.P."/>
            <person name="Paul Ross R."/>
            <person name="Yang R."/>
            <person name="Briner A.E."/>
            <person name="Felis G.E."/>
            <person name="de Vos W.M."/>
            <person name="Barrangou R."/>
            <person name="Klaenhammer T.R."/>
            <person name="Caufield P.W."/>
            <person name="Cui Y."/>
            <person name="Zhang H."/>
            <person name="O'Toole P.W."/>
        </authorList>
    </citation>
    <scope>NUCLEOTIDE SEQUENCE [LARGE SCALE GENOMIC DNA]</scope>
    <source>
        <strain evidence="2 3">DSM 20405</strain>
    </source>
</reference>
<dbReference type="GO" id="GO:0004722">
    <property type="term" value="F:protein serine/threonine phosphatase activity"/>
    <property type="evidence" value="ECO:0007669"/>
    <property type="project" value="InterPro"/>
</dbReference>
<dbReference type="InterPro" id="IPR036457">
    <property type="entry name" value="PPM-type-like_dom_sf"/>
</dbReference>
<dbReference type="PATRIC" id="fig|1410657.5.peg.1152"/>
<dbReference type="NCBIfam" id="NF033484">
    <property type="entry name" value="Stp1_PP2C_phos"/>
    <property type="match status" value="1"/>
</dbReference>
<proteinExistence type="predicted"/>
<name>A0A0R2HF62_9FIRM</name>
<dbReference type="Gene3D" id="3.60.40.10">
    <property type="entry name" value="PPM-type phosphatase domain"/>
    <property type="match status" value="1"/>
</dbReference>
<dbReference type="RefSeq" id="WP_031588645.1">
    <property type="nucleotide sequence ID" value="NZ_JNKN01000004.1"/>
</dbReference>
<dbReference type="SMART" id="SM00332">
    <property type="entry name" value="PP2Cc"/>
    <property type="match status" value="1"/>
</dbReference>
<organism evidence="2 3">
    <name type="scientific">Kandleria vitulina DSM 20405</name>
    <dbReference type="NCBI Taxonomy" id="1410657"/>
    <lineage>
        <taxon>Bacteria</taxon>
        <taxon>Bacillati</taxon>
        <taxon>Bacillota</taxon>
        <taxon>Erysipelotrichia</taxon>
        <taxon>Erysipelotrichales</taxon>
        <taxon>Coprobacillaceae</taxon>
        <taxon>Kandleria</taxon>
    </lineage>
</organism>
<evidence type="ECO:0000313" key="3">
    <source>
        <dbReference type="Proteomes" id="UP000051841"/>
    </source>
</evidence>
<dbReference type="Proteomes" id="UP000051841">
    <property type="component" value="Unassembled WGS sequence"/>
</dbReference>
<dbReference type="InterPro" id="IPR015655">
    <property type="entry name" value="PP2C"/>
</dbReference>
<dbReference type="PANTHER" id="PTHR13832">
    <property type="entry name" value="PROTEIN PHOSPHATASE 2C"/>
    <property type="match status" value="1"/>
</dbReference>
<gene>
    <name evidence="2" type="ORF">IV49_GL001111</name>
</gene>
<feature type="domain" description="PPM-type phosphatase" evidence="1">
    <location>
        <begin position="2"/>
        <end position="239"/>
    </location>
</feature>
<sequence length="241" mass="27022">MIISALSDIGNFRDINQDCINYKIINEHEAYAVLCDGMGGHNAGEVAAKLTCDYMMDHFEDHEPFTCQEDIRHWFYRLIKNANRLVNEKGADNSAYRDMGTTVILAYIVDECIYISHVGDSRAYIVTSESLEQITTDDTLVNALLEKGYINKEQAKNHPQRNILVQAVGVTDLLNVSFAVVHADTILLCSDGLYNSLSDNQIVEILKLDLTIQQKNEKLMETAKQFGGLDNISTILIERGA</sequence>
<dbReference type="InterPro" id="IPR001932">
    <property type="entry name" value="PPM-type_phosphatase-like_dom"/>
</dbReference>
<dbReference type="EMBL" id="JQBL01000003">
    <property type="protein sequence ID" value="KRN51038.1"/>
    <property type="molecule type" value="Genomic_DNA"/>
</dbReference>
<dbReference type="PROSITE" id="PS51746">
    <property type="entry name" value="PPM_2"/>
    <property type="match status" value="1"/>
</dbReference>
<evidence type="ECO:0000259" key="1">
    <source>
        <dbReference type="PROSITE" id="PS51746"/>
    </source>
</evidence>
<evidence type="ECO:0000313" key="2">
    <source>
        <dbReference type="EMBL" id="KRN51038.1"/>
    </source>
</evidence>
<dbReference type="SUPFAM" id="SSF81606">
    <property type="entry name" value="PP2C-like"/>
    <property type="match status" value="1"/>
</dbReference>
<accession>A0A0R2HF62</accession>
<dbReference type="CDD" id="cd00143">
    <property type="entry name" value="PP2Cc"/>
    <property type="match status" value="1"/>
</dbReference>
<dbReference type="SMART" id="SM00331">
    <property type="entry name" value="PP2C_SIG"/>
    <property type="match status" value="1"/>
</dbReference>
<dbReference type="AlphaFoldDB" id="A0A0R2HF62"/>